<comment type="similarity">
    <text evidence="2">Belongs to the Rht family.</text>
</comment>
<feature type="transmembrane region" description="Helical" evidence="7">
    <location>
        <begin position="184"/>
        <end position="203"/>
    </location>
</feature>
<dbReference type="NCBIfam" id="NF007812">
    <property type="entry name" value="PRK10520.1"/>
    <property type="match status" value="1"/>
</dbReference>
<dbReference type="EMBL" id="JWYV01000009">
    <property type="protein sequence ID" value="KKC99598.1"/>
    <property type="molecule type" value="Genomic_DNA"/>
</dbReference>
<evidence type="ECO:0000256" key="7">
    <source>
        <dbReference type="SAM" id="Phobius"/>
    </source>
</evidence>
<keyword evidence="3" id="KW-1003">Cell membrane</keyword>
<gene>
    <name evidence="8" type="ORF">KY46_11730</name>
</gene>
<evidence type="ECO:0000313" key="8">
    <source>
        <dbReference type="EMBL" id="KKC99598.1"/>
    </source>
</evidence>
<dbReference type="OrthoDB" id="9804822at2"/>
<comment type="caution">
    <text evidence="8">The sequence shown here is derived from an EMBL/GenBank/DDBJ whole genome shotgun (WGS) entry which is preliminary data.</text>
</comment>
<accession>A0A0F5VBW1</accession>
<reference evidence="8 9" key="1">
    <citation type="submission" date="2014-12" db="EMBL/GenBank/DDBJ databases">
        <title>Mercury Reductase activity and rhizosphere competence traits in the genome of root associated Photobacterium halotolerans MELD1.</title>
        <authorList>
            <person name="Mathew D.C."/>
            <person name="Huang C.-C."/>
        </authorList>
    </citation>
    <scope>NUCLEOTIDE SEQUENCE [LARGE SCALE GENOMIC DNA]</scope>
    <source>
        <strain evidence="8 9">MELD1</strain>
    </source>
</reference>
<sequence>MALSLWFTFFVACIVFSVAPGAGTVASISNSLNVGFKTAVKGIVGLQLALISHLLIVSFGLGALLASSATAFTAIKYLGAAYLIYVGVSKILAAKKSKIGTDAGDVNPKALIRQCYIVNIMNPKSIIFLAAFLPQFIDPQQAMIGQYLILGTTVVLVDTCVMLGYTIMASVAKPYLTSPSTMKAMNRVFGSLFVSMGVLLARAEQ</sequence>
<dbReference type="PIRSF" id="PIRSF006324">
    <property type="entry name" value="LeuE"/>
    <property type="match status" value="1"/>
</dbReference>
<dbReference type="GO" id="GO:0042970">
    <property type="term" value="F:homoserine transmembrane transporter activity"/>
    <property type="evidence" value="ECO:0007669"/>
    <property type="project" value="TreeGrafter"/>
</dbReference>
<dbReference type="Proteomes" id="UP000033633">
    <property type="component" value="Unassembled WGS sequence"/>
</dbReference>
<organism evidence="8 9">
    <name type="scientific">Photobacterium halotolerans</name>
    <dbReference type="NCBI Taxonomy" id="265726"/>
    <lineage>
        <taxon>Bacteria</taxon>
        <taxon>Pseudomonadati</taxon>
        <taxon>Pseudomonadota</taxon>
        <taxon>Gammaproteobacteria</taxon>
        <taxon>Vibrionales</taxon>
        <taxon>Vibrionaceae</taxon>
        <taxon>Photobacterium</taxon>
    </lineage>
</organism>
<dbReference type="InterPro" id="IPR001123">
    <property type="entry name" value="LeuE-type"/>
</dbReference>
<feature type="transmembrane region" description="Helical" evidence="7">
    <location>
        <begin position="149"/>
        <end position="172"/>
    </location>
</feature>
<dbReference type="RefSeq" id="WP_046220829.1">
    <property type="nucleotide sequence ID" value="NZ_JWYV01000009.1"/>
</dbReference>
<dbReference type="PANTHER" id="PTHR30086">
    <property type="entry name" value="ARGININE EXPORTER PROTEIN ARGO"/>
    <property type="match status" value="1"/>
</dbReference>
<protein>
    <submittedName>
        <fullName evidence="8">Homoserine lactone transporter</fullName>
    </submittedName>
</protein>
<evidence type="ECO:0000256" key="5">
    <source>
        <dbReference type="ARBA" id="ARBA00022989"/>
    </source>
</evidence>
<keyword evidence="5 7" id="KW-1133">Transmembrane helix</keyword>
<keyword evidence="4 7" id="KW-0812">Transmembrane</keyword>
<feature type="transmembrane region" description="Helical" evidence="7">
    <location>
        <begin position="6"/>
        <end position="28"/>
    </location>
</feature>
<dbReference type="GO" id="GO:0005886">
    <property type="term" value="C:plasma membrane"/>
    <property type="evidence" value="ECO:0007669"/>
    <property type="project" value="UniProtKB-SubCell"/>
</dbReference>
<evidence type="ECO:0000256" key="4">
    <source>
        <dbReference type="ARBA" id="ARBA00022692"/>
    </source>
</evidence>
<evidence type="ECO:0000313" key="9">
    <source>
        <dbReference type="Proteomes" id="UP000033633"/>
    </source>
</evidence>
<feature type="transmembrane region" description="Helical" evidence="7">
    <location>
        <begin position="48"/>
        <end position="68"/>
    </location>
</feature>
<dbReference type="Pfam" id="PF01810">
    <property type="entry name" value="LysE"/>
    <property type="match status" value="1"/>
</dbReference>
<dbReference type="STRING" id="265726.KY46_11730"/>
<keyword evidence="6 7" id="KW-0472">Membrane</keyword>
<evidence type="ECO:0000256" key="3">
    <source>
        <dbReference type="ARBA" id="ARBA00022475"/>
    </source>
</evidence>
<name>A0A0F5VBW1_9GAMM</name>
<comment type="subcellular location">
    <subcellularLocation>
        <location evidence="1">Cell membrane</location>
        <topology evidence="1">Multi-pass membrane protein</topology>
    </subcellularLocation>
</comment>
<evidence type="ECO:0000256" key="2">
    <source>
        <dbReference type="ARBA" id="ARBA00007928"/>
    </source>
</evidence>
<proteinExistence type="inferred from homology"/>
<dbReference type="PANTHER" id="PTHR30086:SF14">
    <property type="entry name" value="HOMOSERINE_HOMOSERINE LACTONE EFFLUX PROTEIN"/>
    <property type="match status" value="1"/>
</dbReference>
<keyword evidence="9" id="KW-1185">Reference proteome</keyword>
<evidence type="ECO:0000256" key="6">
    <source>
        <dbReference type="ARBA" id="ARBA00023136"/>
    </source>
</evidence>
<dbReference type="AlphaFoldDB" id="A0A0F5VBW1"/>
<dbReference type="PATRIC" id="fig|265726.11.peg.4515"/>
<evidence type="ECO:0000256" key="1">
    <source>
        <dbReference type="ARBA" id="ARBA00004651"/>
    </source>
</evidence>